<dbReference type="CDD" id="cd09749">
    <property type="entry name" value="Cmr5_III-B"/>
    <property type="match status" value="1"/>
</dbReference>
<dbReference type="InterPro" id="IPR010160">
    <property type="entry name" value="CRISPR-assoc_prot_Cmr5"/>
</dbReference>
<evidence type="ECO:0000256" key="2">
    <source>
        <dbReference type="ARBA" id="ARBA00006161"/>
    </source>
</evidence>
<keyword evidence="3" id="KW-0963">Cytoplasm</keyword>
<comment type="similarity">
    <text evidence="2">Belongs to the CRISPR system Cmr5 family.</text>
</comment>
<accession>A0A380TAE7</accession>
<organism evidence="6">
    <name type="scientific">metagenome</name>
    <dbReference type="NCBI Taxonomy" id="256318"/>
    <lineage>
        <taxon>unclassified sequences</taxon>
        <taxon>metagenomes</taxon>
    </lineage>
</organism>
<proteinExistence type="inferred from homology"/>
<dbReference type="Gene3D" id="1.10.520.30">
    <property type="entry name" value="AF1862-like domain"/>
    <property type="match status" value="1"/>
</dbReference>
<dbReference type="SUPFAM" id="SSF158568">
    <property type="entry name" value="AF1862-like"/>
    <property type="match status" value="1"/>
</dbReference>
<evidence type="ECO:0000256" key="1">
    <source>
        <dbReference type="ARBA" id="ARBA00004496"/>
    </source>
</evidence>
<dbReference type="GO" id="GO:0051607">
    <property type="term" value="P:defense response to virus"/>
    <property type="evidence" value="ECO:0007669"/>
    <property type="project" value="UniProtKB-KW"/>
</dbReference>
<sequence>MDNNIQLRRAKHALERVRETAKKRALVDEYLSSARGLPAEIRMNGLGQAVAMLRARGVKNKGAMALYEHVSDWMCRPNSPSPYHGKEKPEEALLDAIVGGKESAYRQAYVEIDAYLAWLKRFADAFLEKSDDARQKEAS</sequence>
<evidence type="ECO:0000256" key="4">
    <source>
        <dbReference type="ARBA" id="ARBA00023118"/>
    </source>
</evidence>
<comment type="subcellular location">
    <subcellularLocation>
        <location evidence="1">Cytoplasm</location>
    </subcellularLocation>
</comment>
<keyword evidence="4" id="KW-0051">Antiviral defense</keyword>
<dbReference type="NCBIfam" id="TIGR01881">
    <property type="entry name" value="cas_Cmr5"/>
    <property type="match status" value="1"/>
</dbReference>
<dbReference type="AlphaFoldDB" id="A0A380TAE7"/>
<evidence type="ECO:0000256" key="3">
    <source>
        <dbReference type="ARBA" id="ARBA00022490"/>
    </source>
</evidence>
<protein>
    <recommendedName>
        <fullName evidence="5">CRISPR type III-B/RAMP module-associated protein Cmr5</fullName>
    </recommendedName>
</protein>
<name>A0A380TAE7_9ZZZZ</name>
<gene>
    <name evidence="6" type="ORF">DF3PB_150015</name>
</gene>
<dbReference type="InterPro" id="IPR023101">
    <property type="entry name" value="AF1862-like_dom_sf"/>
</dbReference>
<evidence type="ECO:0000313" key="6">
    <source>
        <dbReference type="EMBL" id="SUS04822.1"/>
    </source>
</evidence>
<reference evidence="6" key="1">
    <citation type="submission" date="2018-07" db="EMBL/GenBank/DDBJ databases">
        <authorList>
            <person name="Quirk P.G."/>
            <person name="Krulwich T.A."/>
        </authorList>
    </citation>
    <scope>NUCLEOTIDE SEQUENCE</scope>
</reference>
<evidence type="ECO:0000256" key="5">
    <source>
        <dbReference type="ARBA" id="ARBA00030001"/>
    </source>
</evidence>
<dbReference type="GO" id="GO:0005737">
    <property type="term" value="C:cytoplasm"/>
    <property type="evidence" value="ECO:0007669"/>
    <property type="project" value="UniProtKB-SubCell"/>
</dbReference>
<dbReference type="EMBL" id="UIDG01000057">
    <property type="protein sequence ID" value="SUS04822.1"/>
    <property type="molecule type" value="Genomic_DNA"/>
</dbReference>
<dbReference type="Pfam" id="PF09701">
    <property type="entry name" value="Cas_Cmr5"/>
    <property type="match status" value="1"/>
</dbReference>